<accession>A0A964T201</accession>
<evidence type="ECO:0000256" key="1">
    <source>
        <dbReference type="SAM" id="MobiDB-lite"/>
    </source>
</evidence>
<proteinExistence type="predicted"/>
<evidence type="ECO:0008006" key="5">
    <source>
        <dbReference type="Google" id="ProtNLM"/>
    </source>
</evidence>
<dbReference type="OrthoDB" id="7849653at2"/>
<protein>
    <recommendedName>
        <fullName evidence="5">CopL family metal-binding regulatory protein</fullName>
    </recommendedName>
</protein>
<dbReference type="EMBL" id="SPKJ01000001">
    <property type="protein sequence ID" value="MYZ46182.1"/>
    <property type="molecule type" value="Genomic_DNA"/>
</dbReference>
<sequence length="121" mass="12415">MIARLVTMLAILAITVVTAVSSAHAARMSMSSSADHTTHVGEMMHSPEITDPACDPARHCGAADAGMCDFICAGFASFLAMPGAQAGLPAQRSASHGFPAEAGHVGHAPGLNDRPPKLRLL</sequence>
<feature type="region of interest" description="Disordered" evidence="1">
    <location>
        <begin position="89"/>
        <end position="121"/>
    </location>
</feature>
<evidence type="ECO:0000313" key="3">
    <source>
        <dbReference type="EMBL" id="MYZ46182.1"/>
    </source>
</evidence>
<evidence type="ECO:0000313" key="4">
    <source>
        <dbReference type="Proteomes" id="UP000773614"/>
    </source>
</evidence>
<keyword evidence="2" id="KW-0732">Signal</keyword>
<reference evidence="3" key="1">
    <citation type="submission" date="2019-03" db="EMBL/GenBank/DDBJ databases">
        <title>Afifella sp. nov., isolated from activated sludge.</title>
        <authorList>
            <person name="Li Q."/>
            <person name="Liu Y."/>
        </authorList>
    </citation>
    <scope>NUCLEOTIDE SEQUENCE</scope>
    <source>
        <strain evidence="3">L72</strain>
    </source>
</reference>
<feature type="signal peptide" evidence="2">
    <location>
        <begin position="1"/>
        <end position="25"/>
    </location>
</feature>
<dbReference type="Proteomes" id="UP000773614">
    <property type="component" value="Unassembled WGS sequence"/>
</dbReference>
<gene>
    <name evidence="3" type="ORF">E4O86_00380</name>
</gene>
<name>A0A964T201_9HYPH</name>
<comment type="caution">
    <text evidence="3">The sequence shown here is derived from an EMBL/GenBank/DDBJ whole genome shotgun (WGS) entry which is preliminary data.</text>
</comment>
<keyword evidence="4" id="KW-1185">Reference proteome</keyword>
<feature type="chain" id="PRO_5037304528" description="CopL family metal-binding regulatory protein" evidence="2">
    <location>
        <begin position="26"/>
        <end position="121"/>
    </location>
</feature>
<organism evidence="3 4">
    <name type="scientific">Propylenella binzhouense</name>
    <dbReference type="NCBI Taxonomy" id="2555902"/>
    <lineage>
        <taxon>Bacteria</taxon>
        <taxon>Pseudomonadati</taxon>
        <taxon>Pseudomonadota</taxon>
        <taxon>Alphaproteobacteria</taxon>
        <taxon>Hyphomicrobiales</taxon>
        <taxon>Propylenellaceae</taxon>
        <taxon>Propylenella</taxon>
    </lineage>
</organism>
<evidence type="ECO:0000256" key="2">
    <source>
        <dbReference type="SAM" id="SignalP"/>
    </source>
</evidence>
<dbReference type="AlphaFoldDB" id="A0A964T201"/>